<dbReference type="SUPFAM" id="SSF81301">
    <property type="entry name" value="Nucleotidyltransferase"/>
    <property type="match status" value="1"/>
</dbReference>
<evidence type="ECO:0000313" key="2">
    <source>
        <dbReference type="EMBL" id="KAB7889793.1"/>
    </source>
</evidence>
<evidence type="ECO:0000259" key="1">
    <source>
        <dbReference type="Pfam" id="PF18765"/>
    </source>
</evidence>
<feature type="domain" description="Polymerase beta nucleotidyltransferase" evidence="1">
    <location>
        <begin position="8"/>
        <end position="91"/>
    </location>
</feature>
<comment type="caution">
    <text evidence="2">The sequence shown here is derived from an EMBL/GenBank/DDBJ whole genome shotgun (WGS) entry which is preliminary data.</text>
</comment>
<dbReference type="AlphaFoldDB" id="A0A6L4WWW2"/>
<accession>A0A6L4WWW2</accession>
<dbReference type="CDD" id="cd05403">
    <property type="entry name" value="NT_KNTase_like"/>
    <property type="match status" value="1"/>
</dbReference>
<name>A0A6L4WWW2_9BACT</name>
<dbReference type="Proteomes" id="UP000472839">
    <property type="component" value="Unassembled WGS sequence"/>
</dbReference>
<gene>
    <name evidence="2" type="ORF">GBG19_05035</name>
</gene>
<dbReference type="InterPro" id="IPR041633">
    <property type="entry name" value="Polbeta"/>
</dbReference>
<dbReference type="EMBL" id="WFKK01000010">
    <property type="protein sequence ID" value="KAB7889793.1"/>
    <property type="molecule type" value="Genomic_DNA"/>
</dbReference>
<dbReference type="Gene3D" id="3.30.460.10">
    <property type="entry name" value="Beta Polymerase, domain 2"/>
    <property type="match status" value="1"/>
</dbReference>
<protein>
    <recommendedName>
        <fullName evidence="1">Polymerase beta nucleotidyltransferase domain-containing protein</fullName>
    </recommendedName>
</protein>
<reference evidence="2 3" key="1">
    <citation type="submission" date="2019-10" db="EMBL/GenBank/DDBJ databases">
        <title>Poseidonibacter ostreae sp. nov., isolated from the gut of the Ostrea denselamellosa.</title>
        <authorList>
            <person name="Choi A."/>
        </authorList>
    </citation>
    <scope>NUCLEOTIDE SEQUENCE [LARGE SCALE GENOMIC DNA]</scope>
    <source>
        <strain evidence="2 3">SJOD-M-33</strain>
    </source>
</reference>
<dbReference type="Pfam" id="PF18765">
    <property type="entry name" value="Polbeta"/>
    <property type="match status" value="1"/>
</dbReference>
<sequence>MLYEKKHLSCYLFGSYAKGKENENSDVDILIVADKKKYDYKKIRKIKYEFRDKFKKIDIYCEPIFGYIENINEDKSVLFREYIGYGKLLFGDDLSNKILQENAQERKHIEYEKYWRAMMLEKIRTLDRLLEVDKNIDDSSLAWEFLYLIVYWNGKAELTLIDKQHSLNEFTLKYIYTVLLKKDFKKEVLHTLEILQNYKEKIRSGEHFDIEFESFAVYYAIVKNRIIAN</sequence>
<evidence type="ECO:0000313" key="3">
    <source>
        <dbReference type="Proteomes" id="UP000472839"/>
    </source>
</evidence>
<dbReference type="InterPro" id="IPR043519">
    <property type="entry name" value="NT_sf"/>
</dbReference>
<organism evidence="2 3">
    <name type="scientific">Poseidonibacter ostreae</name>
    <dbReference type="NCBI Taxonomy" id="2654171"/>
    <lineage>
        <taxon>Bacteria</taxon>
        <taxon>Pseudomonadati</taxon>
        <taxon>Campylobacterota</taxon>
        <taxon>Epsilonproteobacteria</taxon>
        <taxon>Campylobacterales</taxon>
        <taxon>Arcobacteraceae</taxon>
        <taxon>Poseidonibacter</taxon>
    </lineage>
</organism>
<proteinExistence type="predicted"/>